<protein>
    <submittedName>
        <fullName evidence="1">Enoyl-CoA hydratase/isomerase</fullName>
    </submittedName>
</protein>
<dbReference type="HOGENOM" id="CLU_009834_7_2_11"/>
<dbReference type="InterPro" id="IPR029045">
    <property type="entry name" value="ClpP/crotonase-like_dom_sf"/>
</dbReference>
<evidence type="ECO:0000313" key="1">
    <source>
        <dbReference type="EMBL" id="ADU49619.1"/>
    </source>
</evidence>
<gene>
    <name evidence="1" type="ordered locus">Intca_3134</name>
</gene>
<dbReference type="RefSeq" id="WP_013493931.1">
    <property type="nucleotide sequence ID" value="NC_014830.1"/>
</dbReference>
<dbReference type="AlphaFoldDB" id="E6SCL5"/>
<dbReference type="eggNOG" id="COG1024">
    <property type="taxonomic scope" value="Bacteria"/>
</dbReference>
<sequence>MTIDVEYLNSRMSCVRVAENDGIVTLTLSRPDRLNALGPDMLPEILGVLEVVRASREVKALVMTGEGRAFCAGVDLRTPFFMENVESDSVFEGMRLLDWQHELIVGIHELPQPTIAVVNGDAVGGGGFGMAMACDMRFAVNSARFWMIPGQVNVVQDFGLTWLLQRCIGTPRTMELVFSGRRVDGREAAQMGIVNETFDDVGQMHDHARTITDSIARMGSDAGRTLKMIVRHGASSPLRDQLRVEAVANGLCFNSTEFKQAKTELLNRINKR</sequence>
<dbReference type="CDD" id="cd06558">
    <property type="entry name" value="crotonase-like"/>
    <property type="match status" value="1"/>
</dbReference>
<name>E6SCL5_INTC7</name>
<organism evidence="1 2">
    <name type="scientific">Intrasporangium calvum (strain ATCC 23552 / DSM 43043 / JCM 3097 / NBRC 12989 / NCIMB 10167 / NRRL B-3866 / 7 KIP)</name>
    <dbReference type="NCBI Taxonomy" id="710696"/>
    <lineage>
        <taxon>Bacteria</taxon>
        <taxon>Bacillati</taxon>
        <taxon>Actinomycetota</taxon>
        <taxon>Actinomycetes</taxon>
        <taxon>Micrococcales</taxon>
        <taxon>Intrasporangiaceae</taxon>
        <taxon>Intrasporangium</taxon>
    </lineage>
</organism>
<dbReference type="STRING" id="710696.Intca_3134"/>
<dbReference type="EMBL" id="CP002343">
    <property type="protein sequence ID" value="ADU49619.1"/>
    <property type="molecule type" value="Genomic_DNA"/>
</dbReference>
<accession>E6SCL5</accession>
<dbReference type="GO" id="GO:0006635">
    <property type="term" value="P:fatty acid beta-oxidation"/>
    <property type="evidence" value="ECO:0007669"/>
    <property type="project" value="TreeGrafter"/>
</dbReference>
<dbReference type="Pfam" id="PF00378">
    <property type="entry name" value="ECH_1"/>
    <property type="match status" value="1"/>
</dbReference>
<evidence type="ECO:0000313" key="2">
    <source>
        <dbReference type="Proteomes" id="UP000008914"/>
    </source>
</evidence>
<reference evidence="1 2" key="1">
    <citation type="journal article" date="2010" name="Stand. Genomic Sci.">
        <title>Complete genome sequence of Intrasporangium calvum type strain (7 KIP).</title>
        <authorList>
            <person name="Del Rio T.G."/>
            <person name="Chertkov O."/>
            <person name="Yasawong M."/>
            <person name="Lucas S."/>
            <person name="Deshpande S."/>
            <person name="Cheng J.F."/>
            <person name="Detter C."/>
            <person name="Tapia R."/>
            <person name="Han C."/>
            <person name="Goodwin L."/>
            <person name="Pitluck S."/>
            <person name="Liolios K."/>
            <person name="Ivanova N."/>
            <person name="Mavromatis K."/>
            <person name="Pati A."/>
            <person name="Chen A."/>
            <person name="Palaniappan K."/>
            <person name="Land M."/>
            <person name="Hauser L."/>
            <person name="Chang Y.J."/>
            <person name="Jeffries C.D."/>
            <person name="Rohde M."/>
            <person name="Pukall R."/>
            <person name="Sikorski J."/>
            <person name="Goker M."/>
            <person name="Woyke T."/>
            <person name="Bristow J."/>
            <person name="Eisen J.A."/>
            <person name="Markowitz V."/>
            <person name="Hugenholtz P."/>
            <person name="Kyrpides N.C."/>
            <person name="Klenk H.P."/>
            <person name="Lapidus A."/>
        </authorList>
    </citation>
    <scope>NUCLEOTIDE SEQUENCE [LARGE SCALE GENOMIC DNA]</scope>
    <source>
        <strain evidence="2">ATCC 23552 / DSM 43043 / JCM 3097 / NBRC 12989 / 7 KIP</strain>
    </source>
</reference>
<dbReference type="PANTHER" id="PTHR11941:SF54">
    <property type="entry name" value="ENOYL-COA HYDRATASE, MITOCHONDRIAL"/>
    <property type="match status" value="1"/>
</dbReference>
<dbReference type="PANTHER" id="PTHR11941">
    <property type="entry name" value="ENOYL-COA HYDRATASE-RELATED"/>
    <property type="match status" value="1"/>
</dbReference>
<proteinExistence type="predicted"/>
<dbReference type="KEGG" id="ica:Intca_3134"/>
<dbReference type="SUPFAM" id="SSF52096">
    <property type="entry name" value="ClpP/crotonase"/>
    <property type="match status" value="1"/>
</dbReference>
<dbReference type="GO" id="GO:0003824">
    <property type="term" value="F:catalytic activity"/>
    <property type="evidence" value="ECO:0007669"/>
    <property type="project" value="UniProtKB-ARBA"/>
</dbReference>
<dbReference type="Proteomes" id="UP000008914">
    <property type="component" value="Chromosome"/>
</dbReference>
<dbReference type="InterPro" id="IPR001753">
    <property type="entry name" value="Enoyl-CoA_hydra/iso"/>
</dbReference>
<keyword evidence="2" id="KW-1185">Reference proteome</keyword>
<dbReference type="Gene3D" id="3.90.226.10">
    <property type="entry name" value="2-enoyl-CoA Hydratase, Chain A, domain 1"/>
    <property type="match status" value="1"/>
</dbReference>
<dbReference type="OrthoDB" id="9777711at2"/>